<name>A0ACC2MTH5_PERAE</name>
<proteinExistence type="predicted"/>
<accession>A0ACC2MTH5</accession>
<sequence length="180" mass="19427">MDNSTYQLEPTPLAGLNERDPMKSQASGSDHDDLRYASCGLIPKKVLQFAFLVGLKFLSGLGLLAGGFSWMCMAGDATIVRNKTSASFAIFLMIIIAFFLLHIIVVTAEQGHNAFVDVKNQGKGDATKKNMEERDPPGIGALDAHKREAPINHGSSEWGETLFNASAHEVPSGPNPISNR</sequence>
<gene>
    <name evidence="1" type="ORF">MRB53_001999</name>
</gene>
<protein>
    <submittedName>
        <fullName evidence="1">Uncharacterized protein</fullName>
    </submittedName>
</protein>
<organism evidence="1 2">
    <name type="scientific">Persea americana</name>
    <name type="common">Avocado</name>
    <dbReference type="NCBI Taxonomy" id="3435"/>
    <lineage>
        <taxon>Eukaryota</taxon>
        <taxon>Viridiplantae</taxon>
        <taxon>Streptophyta</taxon>
        <taxon>Embryophyta</taxon>
        <taxon>Tracheophyta</taxon>
        <taxon>Spermatophyta</taxon>
        <taxon>Magnoliopsida</taxon>
        <taxon>Magnoliidae</taxon>
        <taxon>Laurales</taxon>
        <taxon>Lauraceae</taxon>
        <taxon>Persea</taxon>
    </lineage>
</organism>
<comment type="caution">
    <text evidence="1">The sequence shown here is derived from an EMBL/GenBank/DDBJ whole genome shotgun (WGS) entry which is preliminary data.</text>
</comment>
<evidence type="ECO:0000313" key="2">
    <source>
        <dbReference type="Proteomes" id="UP001234297"/>
    </source>
</evidence>
<keyword evidence="2" id="KW-1185">Reference proteome</keyword>
<dbReference type="Proteomes" id="UP001234297">
    <property type="component" value="Chromosome 1"/>
</dbReference>
<evidence type="ECO:0000313" key="1">
    <source>
        <dbReference type="EMBL" id="KAJ8648976.1"/>
    </source>
</evidence>
<reference evidence="1 2" key="1">
    <citation type="journal article" date="2022" name="Hortic Res">
        <title>A haplotype resolved chromosomal level avocado genome allows analysis of novel avocado genes.</title>
        <authorList>
            <person name="Nath O."/>
            <person name="Fletcher S.J."/>
            <person name="Hayward A."/>
            <person name="Shaw L.M."/>
            <person name="Masouleh A.K."/>
            <person name="Furtado A."/>
            <person name="Henry R.J."/>
            <person name="Mitter N."/>
        </authorList>
    </citation>
    <scope>NUCLEOTIDE SEQUENCE [LARGE SCALE GENOMIC DNA]</scope>
    <source>
        <strain evidence="2">cv. Hass</strain>
    </source>
</reference>
<dbReference type="EMBL" id="CM056809">
    <property type="protein sequence ID" value="KAJ8648976.1"/>
    <property type="molecule type" value="Genomic_DNA"/>
</dbReference>